<evidence type="ECO:0000256" key="3">
    <source>
        <dbReference type="ARBA" id="ARBA00022833"/>
    </source>
</evidence>
<name>A0A6J2KB56_BOMMA</name>
<dbReference type="Proteomes" id="UP000504629">
    <property type="component" value="Unplaced"/>
</dbReference>
<evidence type="ECO:0000313" key="8">
    <source>
        <dbReference type="RefSeq" id="XP_028037534.1"/>
    </source>
</evidence>
<dbReference type="RefSeq" id="XP_028037534.1">
    <property type="nucleotide sequence ID" value="XM_028181733.1"/>
</dbReference>
<sequence>MSRSGNCLIWDYFQKNQEDKIAECNICLKSLSYKTTITNLKQHLRLKHKSAFKELVSRGPWYRGKSAAARSKASCTSTLDTDSDSMEVSEIDLWCHFEQETGGRARCRHCHQSQDIGEMEKHLIKAHYEVFEDEAQFEIEGLDQEQDALQNDDSNQFTEVIYVEEKRNKSPKHGYLSAKTPKSLMSAENTPIKKYKRNNIDLSDERSFINCNSATPDQLDSFLLYIKSLLLQTSPELSMKLQMEILNVVMKAKINEAQSNTSLELSSNGGKCAEEADKVIVTEAAGASASGDS</sequence>
<dbReference type="InterPro" id="IPR003656">
    <property type="entry name" value="Znf_BED"/>
</dbReference>
<protein>
    <submittedName>
        <fullName evidence="7">Uncharacterized protein LOC114248482 isoform X1</fullName>
    </submittedName>
    <submittedName>
        <fullName evidence="8">Uncharacterized protein LOC114248482 isoform X2</fullName>
    </submittedName>
</protein>
<gene>
    <name evidence="7 8" type="primary">LOC114248482</name>
</gene>
<dbReference type="RefSeq" id="XP_028037533.1">
    <property type="nucleotide sequence ID" value="XM_028181732.1"/>
</dbReference>
<dbReference type="PROSITE" id="PS50808">
    <property type="entry name" value="ZF_BED"/>
    <property type="match status" value="1"/>
</dbReference>
<dbReference type="KEGG" id="bman:114248482"/>
<evidence type="ECO:0000313" key="6">
    <source>
        <dbReference type="Proteomes" id="UP000504629"/>
    </source>
</evidence>
<dbReference type="GeneID" id="114248482"/>
<dbReference type="Pfam" id="PF02892">
    <property type="entry name" value="zf-BED"/>
    <property type="match status" value="1"/>
</dbReference>
<dbReference type="InterPro" id="IPR036236">
    <property type="entry name" value="Znf_C2H2_sf"/>
</dbReference>
<organism evidence="6 8">
    <name type="scientific">Bombyx mandarina</name>
    <name type="common">Wild silk moth</name>
    <name type="synonym">Wild silkworm</name>
    <dbReference type="NCBI Taxonomy" id="7092"/>
    <lineage>
        <taxon>Eukaryota</taxon>
        <taxon>Metazoa</taxon>
        <taxon>Ecdysozoa</taxon>
        <taxon>Arthropoda</taxon>
        <taxon>Hexapoda</taxon>
        <taxon>Insecta</taxon>
        <taxon>Pterygota</taxon>
        <taxon>Neoptera</taxon>
        <taxon>Endopterygota</taxon>
        <taxon>Lepidoptera</taxon>
        <taxon>Glossata</taxon>
        <taxon>Ditrysia</taxon>
        <taxon>Bombycoidea</taxon>
        <taxon>Bombycidae</taxon>
        <taxon>Bombycinae</taxon>
        <taxon>Bombyx</taxon>
    </lineage>
</organism>
<proteinExistence type="predicted"/>
<dbReference type="AlphaFoldDB" id="A0A6J2KB56"/>
<keyword evidence="2 4" id="KW-0863">Zinc-finger</keyword>
<reference evidence="7 8" key="1">
    <citation type="submission" date="2025-04" db="UniProtKB">
        <authorList>
            <consortium name="RefSeq"/>
        </authorList>
    </citation>
    <scope>IDENTIFICATION</scope>
    <source>
        <tissue evidence="7 8">Silk gland</tissue>
    </source>
</reference>
<keyword evidence="1" id="KW-0479">Metal-binding</keyword>
<evidence type="ECO:0000256" key="4">
    <source>
        <dbReference type="PROSITE-ProRule" id="PRU00027"/>
    </source>
</evidence>
<feature type="domain" description="BED-type" evidence="5">
    <location>
        <begin position="9"/>
        <end position="55"/>
    </location>
</feature>
<dbReference type="SUPFAM" id="SSF57667">
    <property type="entry name" value="beta-beta-alpha zinc fingers"/>
    <property type="match status" value="1"/>
</dbReference>
<evidence type="ECO:0000259" key="5">
    <source>
        <dbReference type="PROSITE" id="PS50808"/>
    </source>
</evidence>
<dbReference type="GO" id="GO:0003677">
    <property type="term" value="F:DNA binding"/>
    <property type="evidence" value="ECO:0007669"/>
    <property type="project" value="InterPro"/>
</dbReference>
<evidence type="ECO:0000256" key="1">
    <source>
        <dbReference type="ARBA" id="ARBA00022723"/>
    </source>
</evidence>
<dbReference type="OrthoDB" id="1607513at2759"/>
<dbReference type="GO" id="GO:0008270">
    <property type="term" value="F:zinc ion binding"/>
    <property type="evidence" value="ECO:0007669"/>
    <property type="project" value="UniProtKB-KW"/>
</dbReference>
<accession>A0A6J2KB56</accession>
<keyword evidence="3" id="KW-0862">Zinc</keyword>
<keyword evidence="6" id="KW-1185">Reference proteome</keyword>
<evidence type="ECO:0000313" key="7">
    <source>
        <dbReference type="RefSeq" id="XP_028037533.1"/>
    </source>
</evidence>
<dbReference type="SMART" id="SM00614">
    <property type="entry name" value="ZnF_BED"/>
    <property type="match status" value="2"/>
</dbReference>
<evidence type="ECO:0000256" key="2">
    <source>
        <dbReference type="ARBA" id="ARBA00022771"/>
    </source>
</evidence>